<dbReference type="PANTHER" id="PTHR12606:SF141">
    <property type="entry name" value="GH15225P-RELATED"/>
    <property type="match status" value="1"/>
</dbReference>
<evidence type="ECO:0000256" key="4">
    <source>
        <dbReference type="ARBA" id="ARBA00022807"/>
    </source>
</evidence>
<dbReference type="EMBL" id="JARJLG010000113">
    <property type="protein sequence ID" value="KAJ7743233.1"/>
    <property type="molecule type" value="Genomic_DNA"/>
</dbReference>
<evidence type="ECO:0000313" key="7">
    <source>
        <dbReference type="EMBL" id="KAJ7743233.1"/>
    </source>
</evidence>
<dbReference type="Pfam" id="PF02902">
    <property type="entry name" value="Peptidase_C48"/>
    <property type="match status" value="1"/>
</dbReference>
<feature type="region of interest" description="Disordered" evidence="5">
    <location>
        <begin position="21"/>
        <end position="110"/>
    </location>
</feature>
<feature type="compositionally biased region" description="Acidic residues" evidence="5">
    <location>
        <begin position="83"/>
        <end position="93"/>
    </location>
</feature>
<evidence type="ECO:0000256" key="5">
    <source>
        <dbReference type="SAM" id="MobiDB-lite"/>
    </source>
</evidence>
<dbReference type="InterPro" id="IPR003653">
    <property type="entry name" value="Peptidase_C48_C"/>
</dbReference>
<evidence type="ECO:0000256" key="2">
    <source>
        <dbReference type="ARBA" id="ARBA00022670"/>
    </source>
</evidence>
<evidence type="ECO:0000256" key="1">
    <source>
        <dbReference type="ARBA" id="ARBA00005234"/>
    </source>
</evidence>
<dbReference type="GO" id="GO:0005634">
    <property type="term" value="C:nucleus"/>
    <property type="evidence" value="ECO:0007669"/>
    <property type="project" value="TreeGrafter"/>
</dbReference>
<evidence type="ECO:0000256" key="3">
    <source>
        <dbReference type="ARBA" id="ARBA00022801"/>
    </source>
</evidence>
<dbReference type="Gene3D" id="3.40.395.10">
    <property type="entry name" value="Adenoviral Proteinase, Chain A"/>
    <property type="match status" value="1"/>
</dbReference>
<dbReference type="SUPFAM" id="SSF54001">
    <property type="entry name" value="Cysteine proteinases"/>
    <property type="match status" value="1"/>
</dbReference>
<evidence type="ECO:0000313" key="8">
    <source>
        <dbReference type="Proteomes" id="UP001215280"/>
    </source>
</evidence>
<accession>A0AAD7IJV6</accession>
<feature type="region of interest" description="Disordered" evidence="5">
    <location>
        <begin position="660"/>
        <end position="735"/>
    </location>
</feature>
<feature type="compositionally biased region" description="Basic residues" evidence="5">
    <location>
        <begin position="56"/>
        <end position="77"/>
    </location>
</feature>
<comment type="similarity">
    <text evidence="1">Belongs to the peptidase C48 family.</text>
</comment>
<reference evidence="7" key="1">
    <citation type="submission" date="2023-03" db="EMBL/GenBank/DDBJ databases">
        <title>Massive genome expansion in bonnet fungi (Mycena s.s.) driven by repeated elements and novel gene families across ecological guilds.</title>
        <authorList>
            <consortium name="Lawrence Berkeley National Laboratory"/>
            <person name="Harder C.B."/>
            <person name="Miyauchi S."/>
            <person name="Viragh M."/>
            <person name="Kuo A."/>
            <person name="Thoen E."/>
            <person name="Andreopoulos B."/>
            <person name="Lu D."/>
            <person name="Skrede I."/>
            <person name="Drula E."/>
            <person name="Henrissat B."/>
            <person name="Morin E."/>
            <person name="Kohler A."/>
            <person name="Barry K."/>
            <person name="LaButti K."/>
            <person name="Morin E."/>
            <person name="Salamov A."/>
            <person name="Lipzen A."/>
            <person name="Mereny Z."/>
            <person name="Hegedus B."/>
            <person name="Baldrian P."/>
            <person name="Stursova M."/>
            <person name="Weitz H."/>
            <person name="Taylor A."/>
            <person name="Grigoriev I.V."/>
            <person name="Nagy L.G."/>
            <person name="Martin F."/>
            <person name="Kauserud H."/>
        </authorList>
    </citation>
    <scope>NUCLEOTIDE SEQUENCE</scope>
    <source>
        <strain evidence="7">CBHHK188m</strain>
    </source>
</reference>
<comment type="caution">
    <text evidence="7">The sequence shown here is derived from an EMBL/GenBank/DDBJ whole genome shotgun (WGS) entry which is preliminary data.</text>
</comment>
<dbReference type="GO" id="GO:0016929">
    <property type="term" value="F:deSUMOylase activity"/>
    <property type="evidence" value="ECO:0007669"/>
    <property type="project" value="TreeGrafter"/>
</dbReference>
<feature type="region of interest" description="Disordered" evidence="5">
    <location>
        <begin position="1966"/>
        <end position="1995"/>
    </location>
</feature>
<keyword evidence="3" id="KW-0378">Hydrolase</keyword>
<keyword evidence="8" id="KW-1185">Reference proteome</keyword>
<gene>
    <name evidence="7" type="ORF">DFH07DRAFT_979671</name>
</gene>
<feature type="region of interest" description="Disordered" evidence="5">
    <location>
        <begin position="893"/>
        <end position="923"/>
    </location>
</feature>
<evidence type="ECO:0000259" key="6">
    <source>
        <dbReference type="PROSITE" id="PS50600"/>
    </source>
</evidence>
<dbReference type="Proteomes" id="UP001215280">
    <property type="component" value="Unassembled WGS sequence"/>
</dbReference>
<sequence length="2587" mass="292594">MEVDGHDVNPVRDPFDVVSGFKRRSSRLNKPDESTGLAVLKVPQGKEDNHQLPATQRHKRHKRRASRALHSTAKKLKSGSLSDEGDDDEDDQELDKQESECEETPLLGLDSEWMDPERPGFWINDLGKTSGLTERAKRKFNLLGHVALEHSEYPLIENVCASMQAVRERCSKDGVQFTEHAHTIPIRPLMTADPYLQLWATGVDLYIYDLHSGPKADDIRRELNKFHRLDAPIEVQVQCLRTPPAEDAHDANVDYTESIRTTTIDTMLDHAKNPNGLVLNLLKTHQVHQNPLLGTGFDLEVVAYRKTNGLSGFCQIYPSYTELYWELVGLAHSISMFHLDVAATRVYVAGPGEKFWIRVRRRNPEDLKAAKIDLRTKDLEDSFAFDGWDPDHVDLSTCELEGIALPAGTGTFLMQPGREHMVIGTDTHGPERSSVDCTVTWTIGGHFFAASSIRPAQCVIMLMVMLQHILTNTEHTGMWQFFVRICAFWLHFTAEGTLQDLIDLAAYLPNLSLSNARGWMDIIYLSCMIVLLPALDLRSNSGRDVRPAEILEAEVVSQNYKKWRTWLSSTRCIFKPAGQQLQWKKDVFSPCLLHLAIALVQYHKRQSQSAPTAFEKFTHKMFTTNIRAALKGYNTQLVPLFEQWIKDTVPQNTHFFLFTGRAKRSPLPPDPALMPPKGRKKKAEPGDAPPRRGRPPASFVIRGKAAVKKALDTLLPPKKKPDPGAPGSESTTAGGVLLSGDEARQAQLAHEEYGVQSEREDGDERPVWLQKIDWEMKGWVLKDTINTEDLPKWFEDQKNDYQRRGKHTESRSVYLQWFGHPGDSPHNIRARKFVVRWQKEVTPESELRTRAVSQKQPVWRWLYVCTGVHDRPPLNEKGEMLEQDDVLELLSEDGEGEDGASEGGSNAPASEQSGPPEQETRGRWKKCGDEVVLQFEVTADDLALVKIWQRGDHAEALDSQLLYLMFSRFLRLQILDRFRRWGAKVSTVQRDLVGRYVRLHSSDGVPDPLPKHRMPNATQISGMLTAGRQRERLDRNPFRATWLMVKRNPKDMYNYTAHDFTKPDSQSKFTIAITDDFSLDSTILNTAGPNGTLFMDSTHRLHNENRAATTVLCTANSGLHMMPGAYLISANIQGETIREFLVRTVHKIMERVEEAAKDPSTIHHRDPAERERIYRRCLSILQNGFDFTNINIDKSRSELNGILEALKDLGMHDVYIRLCQFHVIQAILRFDADSGGQGLGFAIPYSIKFEIIVLFRSLQRCRSWDGWDEAKQVFHEGLEELLSEETPETLAKEAAEEQESPVGIKRRTGVPKAKSKRAKAEGKSCLEVVKEYFNKNWFIMPWIPMFTDIGMPPGQSRDGTWNTNNWAETAFKQFNVIFLDNKHNKRIDRLASIILNDHLPFFRYFPTVHRPLRKEIVALHQEANRLWERDLVHATPSVPDRFTVNRITDQKPVMHTVVLSPLACTCYEYQQTGKDCVDILASRLLRSNGPIGNWHTTEYSTEADLGPKGERKKKKKKITNAEVERRKKLPNDSTLEAELNHTLDKLAALAETERDHEPEPFFGEFEFQVKNSGGRPPNAKPLHPWRHRRKPSGPLYATAGTYGHSPRFVKKRGPPRRTRLHWMSLFPAFRRVNNARRVAYFARMAEARRQAMMGVFSVGGNLQFGAADEDDGHSEAGFDPHVTFANHRPIPNDNDNFLNTEDLSLHTMDPSRWVPEGYEMRQDEMGVFIPIFNNSSAAIDQGIICLYGAPHLPFAEKIRALDPSRQLSDQELREAGLEQLADLIATRRNQQVNHILFFELRNRHWTTFHHNLTVIPVRITHFNSLPAPAELMPAVDHSDQLLLQQYLLRQKGIALPGIYFFATAFLGLQGDISTCGFWAVYVAFAILLQFDPENPAARSLTPTDIKELIGAIYLSFIGNEVGLPASLVNELFRKFAPRIQLDHLPVDSIFSPRPADMARANVDIQGGANQPQPDSVVKTDSHPSNFEGKNALDEPLPLTPASLDEGFSELLPREGGIGDDHQWIVIPRGPTVLAERLRKFTTRDLTSDGVIDGYFSLFCNDVASKRRCAVRDLPFVITDSIFANFLNRAKRDDAGMKPIPRSNERKFGKRKNWFEEFNIFEKDYLIVPMLSSKHWFLGAVFFRAMQIRVYDSIKHGGERRQAALYGRLFEMLQWEHKFHYTSALPSTWRPWSKTPEAIAETVPKVPQQDNAVDCGLFAMANGECVANGGDPSTLSYTGESATRDRVRIANCLHRGIRDCVENRAALGIGLTNQSAPEVSSPPVDYLSTGPKAPPGANLPEKLRTRHIPLDTVGHIAFFPAPRSPGLFLPARAVEKTQAGGFLVEWYCSPLFMDDSERPTGKFNCTDTEWRSAAGQICAVKELVPVMWPAARALVYRKFATTVFPADEALQDELRSKTTNIIRYLLGQDPASALFSELKTQYTNLQQASESLVGGVAVEISLFPQFQWLHIASHEAMVTDFSYEIERAIHASPLLHSTDPSREEVLRLADAIGGAFLWVTYIAFVANVEVGVAYEAMRAGRIVWPRSEADDMWDAYVQVCRTGPTSRMSEVLQVIVPDIEALPPVITP</sequence>
<keyword evidence="4" id="KW-0788">Thiol protease</keyword>
<name>A0AAD7IJV6_9AGAR</name>
<dbReference type="PROSITE" id="PS50600">
    <property type="entry name" value="ULP_PROTEASE"/>
    <property type="match status" value="1"/>
</dbReference>
<protein>
    <recommendedName>
        <fullName evidence="6">Ubiquitin-like protease family profile domain-containing protein</fullName>
    </recommendedName>
</protein>
<keyword evidence="2" id="KW-0645">Protease</keyword>
<feature type="region of interest" description="Disordered" evidence="5">
    <location>
        <begin position="1500"/>
        <end position="1534"/>
    </location>
</feature>
<dbReference type="PANTHER" id="PTHR12606">
    <property type="entry name" value="SENTRIN/SUMO-SPECIFIC PROTEASE"/>
    <property type="match status" value="1"/>
</dbReference>
<organism evidence="7 8">
    <name type="scientific">Mycena maculata</name>
    <dbReference type="NCBI Taxonomy" id="230809"/>
    <lineage>
        <taxon>Eukaryota</taxon>
        <taxon>Fungi</taxon>
        <taxon>Dikarya</taxon>
        <taxon>Basidiomycota</taxon>
        <taxon>Agaricomycotina</taxon>
        <taxon>Agaricomycetes</taxon>
        <taxon>Agaricomycetidae</taxon>
        <taxon>Agaricales</taxon>
        <taxon>Marasmiineae</taxon>
        <taxon>Mycenaceae</taxon>
        <taxon>Mycena</taxon>
    </lineage>
</organism>
<dbReference type="GO" id="GO:0016926">
    <property type="term" value="P:protein desumoylation"/>
    <property type="evidence" value="ECO:0007669"/>
    <property type="project" value="TreeGrafter"/>
</dbReference>
<dbReference type="GO" id="GO:0006508">
    <property type="term" value="P:proteolysis"/>
    <property type="evidence" value="ECO:0007669"/>
    <property type="project" value="UniProtKB-KW"/>
</dbReference>
<dbReference type="InterPro" id="IPR038765">
    <property type="entry name" value="Papain-like_cys_pep_sf"/>
</dbReference>
<feature type="region of interest" description="Disordered" evidence="5">
    <location>
        <begin position="1572"/>
        <end position="1591"/>
    </location>
</feature>
<proteinExistence type="inferred from homology"/>
<feature type="domain" description="Ubiquitin-like protease family profile" evidence="6">
    <location>
        <begin position="2030"/>
        <end position="2225"/>
    </location>
</feature>